<dbReference type="OrthoDB" id="9153490at2"/>
<dbReference type="RefSeq" id="WP_011564575.1">
    <property type="nucleotide sequence ID" value="NC_008148.1"/>
</dbReference>
<keyword evidence="4" id="KW-1185">Reference proteome</keyword>
<reference evidence="3 4" key="1">
    <citation type="submission" date="2006-06" db="EMBL/GenBank/DDBJ databases">
        <title>Complete sequence of Rubrobacter xylanophilus DSM 9941.</title>
        <authorList>
            <consortium name="US DOE Joint Genome Institute"/>
            <person name="Copeland A."/>
            <person name="Lucas S."/>
            <person name="Lapidus A."/>
            <person name="Barry K."/>
            <person name="Detter J.C."/>
            <person name="Glavina del Rio T."/>
            <person name="Hammon N."/>
            <person name="Israni S."/>
            <person name="Dalin E."/>
            <person name="Tice H."/>
            <person name="Pitluck S."/>
            <person name="Munk A.C."/>
            <person name="Brettin T."/>
            <person name="Bruce D."/>
            <person name="Han C."/>
            <person name="Tapia R."/>
            <person name="Gilna P."/>
            <person name="Schmutz J."/>
            <person name="Larimer F."/>
            <person name="Land M."/>
            <person name="Hauser L."/>
            <person name="Kyrpides N."/>
            <person name="Lykidis A."/>
            <person name="da Costa M.S."/>
            <person name="Rainey F.A."/>
            <person name="Empadinhas N."/>
            <person name="Jolivet E."/>
            <person name="Battista J.R."/>
            <person name="Richardson P."/>
        </authorList>
    </citation>
    <scope>NUCLEOTIDE SEQUENCE [LARGE SCALE GENOMIC DNA]</scope>
    <source>
        <strain evidence="4">DSM 9941 / NBRC 16129 / PRD-1</strain>
    </source>
</reference>
<dbReference type="HOGENOM" id="CLU_820672_0_0_11"/>
<proteinExistence type="predicted"/>
<evidence type="ECO:0000313" key="4">
    <source>
        <dbReference type="Proteomes" id="UP000006637"/>
    </source>
</evidence>
<evidence type="ECO:0000256" key="1">
    <source>
        <dbReference type="SAM" id="Coils"/>
    </source>
</evidence>
<dbReference type="AlphaFoldDB" id="Q1AVM0"/>
<keyword evidence="1" id="KW-0175">Coiled coil</keyword>
<evidence type="ECO:0000313" key="3">
    <source>
        <dbReference type="EMBL" id="ABG04558.1"/>
    </source>
</evidence>
<gene>
    <name evidence="3" type="ordered locus">Rxyl_1596</name>
</gene>
<name>Q1AVM0_RUBXD</name>
<protein>
    <submittedName>
        <fullName evidence="3">Uncharacterized protein</fullName>
    </submittedName>
</protein>
<dbReference type="EMBL" id="CP000386">
    <property type="protein sequence ID" value="ABG04558.1"/>
    <property type="molecule type" value="Genomic_DNA"/>
</dbReference>
<accession>Q1AVM0</accession>
<organism evidence="3 4">
    <name type="scientific">Rubrobacter xylanophilus (strain DSM 9941 / JCM 11954 / NBRC 16129 / PRD-1)</name>
    <dbReference type="NCBI Taxonomy" id="266117"/>
    <lineage>
        <taxon>Bacteria</taxon>
        <taxon>Bacillati</taxon>
        <taxon>Actinomycetota</taxon>
        <taxon>Rubrobacteria</taxon>
        <taxon>Rubrobacterales</taxon>
        <taxon>Rubrobacteraceae</taxon>
        <taxon>Rubrobacter</taxon>
    </lineage>
</organism>
<dbReference type="Proteomes" id="UP000006637">
    <property type="component" value="Chromosome"/>
</dbReference>
<dbReference type="KEGG" id="rxy:Rxyl_1596"/>
<feature type="region of interest" description="Disordered" evidence="2">
    <location>
        <begin position="1"/>
        <end position="20"/>
    </location>
</feature>
<evidence type="ECO:0000256" key="2">
    <source>
        <dbReference type="SAM" id="MobiDB-lite"/>
    </source>
</evidence>
<feature type="coiled-coil region" evidence="1">
    <location>
        <begin position="222"/>
        <end position="249"/>
    </location>
</feature>
<sequence>MMLVPADPANRAGGPKTEEGKQVARWNATRHGIRSPAPVVPGVENEEDWEEHRERILESLAPVGHLELTLAERVALLSWRLHRVTRYETETIALSQERVEDDLANRRRFGSSACGAIHPEDALAAPKEARRTERLLKKFPDYPDDKKLSGPDADAILWAVAGIVDEETDLEGLTFPGVPEWAGLYGYTAEWDGWTASLVRECLSLIASAAGEDLEELLEGAREKARLDVISAKSTAEEVERQLEDMRRERLLPDTKTLEKVTRYEAHLSRQLFKALHELEALQMRRSGSRVPLARLDVDGLPGG</sequence>
<dbReference type="STRING" id="266117.Rxyl_1596"/>